<dbReference type="PROSITE" id="PS50983">
    <property type="entry name" value="FE_B12_PBP"/>
    <property type="match status" value="1"/>
</dbReference>
<dbReference type="Proteomes" id="UP001229251">
    <property type="component" value="Unassembled WGS sequence"/>
</dbReference>
<comment type="similarity">
    <text evidence="2">Belongs to the bacterial solute-binding protein 8 family.</text>
</comment>
<keyword evidence="3" id="KW-0813">Transport</keyword>
<dbReference type="InterPro" id="IPR051313">
    <property type="entry name" value="Bact_iron-sidero_bind"/>
</dbReference>
<dbReference type="GO" id="GO:1901678">
    <property type="term" value="P:iron coordination entity transport"/>
    <property type="evidence" value="ECO:0007669"/>
    <property type="project" value="UniProtKB-ARBA"/>
</dbReference>
<name>A0AAJ1Q7D6_9LACT</name>
<dbReference type="EMBL" id="JASOOE010000024">
    <property type="protein sequence ID" value="MDK7188079.1"/>
    <property type="molecule type" value="Genomic_DNA"/>
</dbReference>
<evidence type="ECO:0000313" key="6">
    <source>
        <dbReference type="EMBL" id="MDK7188079.1"/>
    </source>
</evidence>
<evidence type="ECO:0000313" key="7">
    <source>
        <dbReference type="Proteomes" id="UP001229251"/>
    </source>
</evidence>
<dbReference type="PANTHER" id="PTHR30532:SF24">
    <property type="entry name" value="FERRIC ENTEROBACTIN-BINDING PERIPLASMIC PROTEIN FEPB"/>
    <property type="match status" value="1"/>
</dbReference>
<comment type="subcellular location">
    <subcellularLocation>
        <location evidence="1">Cell envelope</location>
    </subcellularLocation>
</comment>
<accession>A0AAJ1Q7D6</accession>
<dbReference type="Gene3D" id="3.40.50.1980">
    <property type="entry name" value="Nitrogenase molybdenum iron protein domain"/>
    <property type="match status" value="1"/>
</dbReference>
<dbReference type="InterPro" id="IPR002491">
    <property type="entry name" value="ABC_transptr_periplasmic_BD"/>
</dbReference>
<evidence type="ECO:0000259" key="5">
    <source>
        <dbReference type="PROSITE" id="PS50983"/>
    </source>
</evidence>
<evidence type="ECO:0000256" key="2">
    <source>
        <dbReference type="ARBA" id="ARBA00008814"/>
    </source>
</evidence>
<evidence type="ECO:0000256" key="1">
    <source>
        <dbReference type="ARBA" id="ARBA00004196"/>
    </source>
</evidence>
<comment type="caution">
    <text evidence="6">The sequence shown here is derived from an EMBL/GenBank/DDBJ whole genome shotgun (WGS) entry which is preliminary data.</text>
</comment>
<dbReference type="AlphaFoldDB" id="A0AAJ1Q7D6"/>
<keyword evidence="4" id="KW-0732">Signal</keyword>
<feature type="domain" description="Fe/B12 periplasmic-binding" evidence="5">
    <location>
        <begin position="1"/>
        <end position="96"/>
    </location>
</feature>
<dbReference type="PANTHER" id="PTHR30532">
    <property type="entry name" value="IRON III DICITRATE-BINDING PERIPLASMIC PROTEIN"/>
    <property type="match status" value="1"/>
</dbReference>
<dbReference type="SUPFAM" id="SSF53807">
    <property type="entry name" value="Helical backbone' metal receptor"/>
    <property type="match status" value="1"/>
</dbReference>
<organism evidence="6 7">
    <name type="scientific">Facklamia hominis</name>
    <dbReference type="NCBI Taxonomy" id="178214"/>
    <lineage>
        <taxon>Bacteria</taxon>
        <taxon>Bacillati</taxon>
        <taxon>Bacillota</taxon>
        <taxon>Bacilli</taxon>
        <taxon>Lactobacillales</taxon>
        <taxon>Aerococcaceae</taxon>
        <taxon>Facklamia</taxon>
    </lineage>
</organism>
<sequence>MGAIDKYKELGVEKLIVFDGTDGINYEAIANAEPDIILATYSALTQKECDSLSGIAPVIVYPDGPYQTRWREHIQINVTVLGYEQGGIQMIEDVEN</sequence>
<evidence type="ECO:0000256" key="3">
    <source>
        <dbReference type="ARBA" id="ARBA00022448"/>
    </source>
</evidence>
<dbReference type="RefSeq" id="WP_016648436.1">
    <property type="nucleotide sequence ID" value="NZ_CP138857.1"/>
</dbReference>
<protein>
    <submittedName>
        <fullName evidence="6">ABC transporter substrate-binding protein</fullName>
    </submittedName>
</protein>
<evidence type="ECO:0000256" key="4">
    <source>
        <dbReference type="ARBA" id="ARBA00022729"/>
    </source>
</evidence>
<dbReference type="GO" id="GO:0030288">
    <property type="term" value="C:outer membrane-bounded periplasmic space"/>
    <property type="evidence" value="ECO:0007669"/>
    <property type="project" value="TreeGrafter"/>
</dbReference>
<dbReference type="Pfam" id="PF01497">
    <property type="entry name" value="Peripla_BP_2"/>
    <property type="match status" value="1"/>
</dbReference>
<reference evidence="6" key="1">
    <citation type="submission" date="2023-05" db="EMBL/GenBank/DDBJ databases">
        <title>Cataloging the Phylogenetic Diversity of Human Bladder Bacteria.</title>
        <authorList>
            <person name="Du J."/>
        </authorList>
    </citation>
    <scope>NUCLEOTIDE SEQUENCE</scope>
    <source>
        <strain evidence="6">UMB1231</strain>
    </source>
</reference>
<gene>
    <name evidence="6" type="ORF">QP433_08865</name>
</gene>
<proteinExistence type="inferred from homology"/>